<protein>
    <recommendedName>
        <fullName evidence="4">Fungal pheromone STE3G-protein-coupled receptor</fullName>
    </recommendedName>
</protein>
<feature type="transmembrane region" description="Helical" evidence="1">
    <location>
        <begin position="98"/>
        <end position="117"/>
    </location>
</feature>
<reference evidence="3" key="1">
    <citation type="journal article" date="2012" name="Science">
        <title>The Paleozoic origin of enzymatic lignin decomposition reconstructed from 31 fungal genomes.</title>
        <authorList>
            <person name="Floudas D."/>
            <person name="Binder M."/>
            <person name="Riley R."/>
            <person name="Barry K."/>
            <person name="Blanchette R.A."/>
            <person name="Henrissat B."/>
            <person name="Martinez A.T."/>
            <person name="Otillar R."/>
            <person name="Spatafora J.W."/>
            <person name="Yadav J.S."/>
            <person name="Aerts A."/>
            <person name="Benoit I."/>
            <person name="Boyd A."/>
            <person name="Carlson A."/>
            <person name="Copeland A."/>
            <person name="Coutinho P.M."/>
            <person name="de Vries R.P."/>
            <person name="Ferreira P."/>
            <person name="Findley K."/>
            <person name="Foster B."/>
            <person name="Gaskell J."/>
            <person name="Glotzer D."/>
            <person name="Gorecki P."/>
            <person name="Heitman J."/>
            <person name="Hesse C."/>
            <person name="Hori C."/>
            <person name="Igarashi K."/>
            <person name="Jurgens J.A."/>
            <person name="Kallen N."/>
            <person name="Kersten P."/>
            <person name="Kohler A."/>
            <person name="Kuees U."/>
            <person name="Kumar T.K.A."/>
            <person name="Kuo A."/>
            <person name="LaButti K."/>
            <person name="Larrondo L.F."/>
            <person name="Lindquist E."/>
            <person name="Ling A."/>
            <person name="Lombard V."/>
            <person name="Lucas S."/>
            <person name="Lundell T."/>
            <person name="Martin R."/>
            <person name="McLaughlin D.J."/>
            <person name="Morgenstern I."/>
            <person name="Morin E."/>
            <person name="Murat C."/>
            <person name="Nagy L.G."/>
            <person name="Nolan M."/>
            <person name="Ohm R.A."/>
            <person name="Patyshakuliyeva A."/>
            <person name="Rokas A."/>
            <person name="Ruiz-Duenas F.J."/>
            <person name="Sabat G."/>
            <person name="Salamov A."/>
            <person name="Samejima M."/>
            <person name="Schmutz J."/>
            <person name="Slot J.C."/>
            <person name="St John F."/>
            <person name="Stenlid J."/>
            <person name="Sun H."/>
            <person name="Sun S."/>
            <person name="Syed K."/>
            <person name="Tsang A."/>
            <person name="Wiebenga A."/>
            <person name="Young D."/>
            <person name="Pisabarro A."/>
            <person name="Eastwood D.C."/>
            <person name="Martin F."/>
            <person name="Cullen D."/>
            <person name="Grigoriev I.V."/>
            <person name="Hibbett D.S."/>
        </authorList>
    </citation>
    <scope>NUCLEOTIDE SEQUENCE [LARGE SCALE GENOMIC DNA]</scope>
    <source>
        <strain evidence="3">RWD-64-598 SS2</strain>
    </source>
</reference>
<proteinExistence type="predicted"/>
<gene>
    <name evidence="2" type="ORF">CONPUDRAFT_103951</name>
</gene>
<dbReference type="KEGG" id="cput:CONPUDRAFT_103951"/>
<accession>A0A5M3MPE7</accession>
<comment type="caution">
    <text evidence="2">The sequence shown here is derived from an EMBL/GenBank/DDBJ whole genome shotgun (WGS) entry which is preliminary data.</text>
</comment>
<dbReference type="OMA" id="GIWANAC"/>
<evidence type="ECO:0008006" key="4">
    <source>
        <dbReference type="Google" id="ProtNLM"/>
    </source>
</evidence>
<dbReference type="RefSeq" id="XP_007768385.1">
    <property type="nucleotide sequence ID" value="XM_007770195.1"/>
</dbReference>
<feature type="transmembrane region" description="Helical" evidence="1">
    <location>
        <begin position="170"/>
        <end position="194"/>
    </location>
</feature>
<keyword evidence="1" id="KW-0812">Transmembrane</keyword>
<sequence>MTSPVNFGIERSLYIGNTLSSGLYVLAACVYGQILSRLRSTRCARRTKLFYSVYCTCLMFCLTVGTVDALYTAEKAWIEDRNNPGGPLASLMESQSNWLHTFSSVCIILADALNNGLMVQRCYLVWSYSIWIVSIPFLIALTSFVMSLLMTVQSASPDTTIYKGAALRDGVVWIALTTVFNVLITGAICLRLILTCRQYRDILPAESIKTYTSVMSVMVESSLPFSAVSLVYIGLLVANSPVEGTFSGIWANACVLSPMLIILKICKGSAWSRSAMSNVTLTTMIPGGLTTPGHTLMTCQEQELNLEDMRTLHSQV</sequence>
<evidence type="ECO:0000313" key="2">
    <source>
        <dbReference type="EMBL" id="EIW80930.1"/>
    </source>
</evidence>
<keyword evidence="1" id="KW-1133">Transmembrane helix</keyword>
<dbReference type="GeneID" id="19198454"/>
<feature type="transmembrane region" description="Helical" evidence="1">
    <location>
        <begin position="214"/>
        <end position="237"/>
    </location>
</feature>
<dbReference type="AlphaFoldDB" id="A0A5M3MPE7"/>
<feature type="transmembrane region" description="Helical" evidence="1">
    <location>
        <begin position="249"/>
        <end position="266"/>
    </location>
</feature>
<name>A0A5M3MPE7_CONPW</name>
<dbReference type="OrthoDB" id="2796825at2759"/>
<feature type="transmembrane region" description="Helical" evidence="1">
    <location>
        <begin position="12"/>
        <end position="31"/>
    </location>
</feature>
<keyword evidence="1" id="KW-0472">Membrane</keyword>
<evidence type="ECO:0000313" key="3">
    <source>
        <dbReference type="Proteomes" id="UP000053558"/>
    </source>
</evidence>
<feature type="transmembrane region" description="Helical" evidence="1">
    <location>
        <begin position="51"/>
        <end position="71"/>
    </location>
</feature>
<keyword evidence="3" id="KW-1185">Reference proteome</keyword>
<evidence type="ECO:0000256" key="1">
    <source>
        <dbReference type="SAM" id="Phobius"/>
    </source>
</evidence>
<dbReference type="Proteomes" id="UP000053558">
    <property type="component" value="Unassembled WGS sequence"/>
</dbReference>
<feature type="transmembrane region" description="Helical" evidence="1">
    <location>
        <begin position="129"/>
        <end position="150"/>
    </location>
</feature>
<dbReference type="EMBL" id="JH711578">
    <property type="protein sequence ID" value="EIW80930.1"/>
    <property type="molecule type" value="Genomic_DNA"/>
</dbReference>
<organism evidence="2 3">
    <name type="scientific">Coniophora puteana (strain RWD-64-598)</name>
    <name type="common">Brown rot fungus</name>
    <dbReference type="NCBI Taxonomy" id="741705"/>
    <lineage>
        <taxon>Eukaryota</taxon>
        <taxon>Fungi</taxon>
        <taxon>Dikarya</taxon>
        <taxon>Basidiomycota</taxon>
        <taxon>Agaricomycotina</taxon>
        <taxon>Agaricomycetes</taxon>
        <taxon>Agaricomycetidae</taxon>
        <taxon>Boletales</taxon>
        <taxon>Coniophorineae</taxon>
        <taxon>Coniophoraceae</taxon>
        <taxon>Coniophora</taxon>
    </lineage>
</organism>